<feature type="transmembrane region" description="Helical" evidence="7">
    <location>
        <begin position="262"/>
        <end position="284"/>
    </location>
</feature>
<keyword evidence="3 7" id="KW-0812">Transmembrane</keyword>
<evidence type="ECO:0000256" key="2">
    <source>
        <dbReference type="ARBA" id="ARBA00022475"/>
    </source>
</evidence>
<comment type="subcellular location">
    <subcellularLocation>
        <location evidence="1">Cell membrane</location>
        <topology evidence="1">Multi-pass membrane protein</topology>
    </subcellularLocation>
</comment>
<dbReference type="EMBL" id="MWQO01000049">
    <property type="protein sequence ID" value="THD08466.1"/>
    <property type="molecule type" value="Genomic_DNA"/>
</dbReference>
<evidence type="ECO:0000256" key="7">
    <source>
        <dbReference type="SAM" id="Phobius"/>
    </source>
</evidence>
<evidence type="ECO:0000256" key="3">
    <source>
        <dbReference type="ARBA" id="ARBA00022692"/>
    </source>
</evidence>
<dbReference type="RefSeq" id="WP_081126876.1">
    <property type="nucleotide sequence ID" value="NZ_LDOS01000002.1"/>
</dbReference>
<dbReference type="Proteomes" id="UP000307749">
    <property type="component" value="Unassembled WGS sequence"/>
</dbReference>
<comment type="caution">
    <text evidence="10">The sequence shown here is derived from an EMBL/GenBank/DDBJ whole genome shotgun (WGS) entry which is preliminary data.</text>
</comment>
<dbReference type="InterPro" id="IPR025857">
    <property type="entry name" value="MacB_PCD"/>
</dbReference>
<feature type="transmembrane region" description="Helical" evidence="7">
    <location>
        <begin position="23"/>
        <end position="51"/>
    </location>
</feature>
<organism evidence="10 11">
    <name type="scientific">Metallibacterium scheffleri</name>
    <dbReference type="NCBI Taxonomy" id="993689"/>
    <lineage>
        <taxon>Bacteria</taxon>
        <taxon>Pseudomonadati</taxon>
        <taxon>Pseudomonadota</taxon>
        <taxon>Gammaproteobacteria</taxon>
        <taxon>Lysobacterales</taxon>
        <taxon>Rhodanobacteraceae</taxon>
        <taxon>Metallibacterium</taxon>
    </lineage>
</organism>
<comment type="similarity">
    <text evidence="6">Belongs to the ABC-4 integral membrane protein family.</text>
</comment>
<keyword evidence="11" id="KW-1185">Reference proteome</keyword>
<sequence>MNFGVILKELWQAWRASLRRPGFVLLAGLTLALGLGLSVAMFALVNMLVLAPLPYQQPNRLLVIGTGQAEELPARWYGAMRDLPALMSVAYIGGEKNANLSSPGLPPDLVTALPASLHFLPTLGVRLVLGRNFSHAETVRDGPRAVILTYGFWQRRFAGRDNVLGSTLRLDGRSYTIIGVLPKSFRWAQSFNLLVPANLHRAVGRNESLAVFGRLRSGSTVQQAGMQADARLRHWLQAHGQDESRHAQLSARLLPAAMVSGYASIFGVIMACTLAVLLLAAVNVTNLMLQRAVRHGHSQAIRNALGASLLRVALPMLGEGLLIAVLGVAMALGIAQLALVWANATLMRPEWFAFVPRVQLTPSAFILGAAAGLLVMLSASVLALWRARSSQAVRELVGGGRSGQTVGASRLSRVLVVVQAALGMTLLMVALLFARSQQGLAHADLGIRVDHVISTTIAPPLSLYPNVQALNTLARQVIERMRAIPGARYVGALNVSPVGEYVPLRLQSGSPTAEYVNYQFLQGDPLRALGAPLLRGRWFDANGHAGSAAVAIVNEAFVQRNMHGNPLGQQVQFDLHDYGLPDDVVTVIGVVGNIKTFGPSYPAPGAVYVPMAQVPPKLLPKLINRLHFEAAVSGSPVTYADAMRQAVHAVAPQLAVQHARPLTERVRNYFAPQRVMAEIMSALAVVALLLASLGLYAVVSVATQAMRREWGVRGALGADPLRLVATVLRGGLSLVAIGVVVGLALGWAASRIVQHLLAGSVANVDAQVVVVAALALTLLLVAGTLACLAPALRAARTPPVAALSDD</sequence>
<dbReference type="GO" id="GO:0022857">
    <property type="term" value="F:transmembrane transporter activity"/>
    <property type="evidence" value="ECO:0007669"/>
    <property type="project" value="TreeGrafter"/>
</dbReference>
<keyword evidence="4 7" id="KW-1133">Transmembrane helix</keyword>
<evidence type="ECO:0008006" key="12">
    <source>
        <dbReference type="Google" id="ProtNLM"/>
    </source>
</evidence>
<feature type="domain" description="MacB-like periplasmic core" evidence="9">
    <location>
        <begin position="422"/>
        <end position="618"/>
    </location>
</feature>
<accession>A0A4S3KIF5</accession>
<proteinExistence type="inferred from homology"/>
<evidence type="ECO:0000259" key="9">
    <source>
        <dbReference type="Pfam" id="PF12704"/>
    </source>
</evidence>
<feature type="transmembrane region" description="Helical" evidence="7">
    <location>
        <begin position="723"/>
        <end position="748"/>
    </location>
</feature>
<name>A0A4S3KIF5_9GAMM</name>
<dbReference type="STRING" id="993689.GCA_002077135_01478"/>
<evidence type="ECO:0000313" key="10">
    <source>
        <dbReference type="EMBL" id="THD08466.1"/>
    </source>
</evidence>
<dbReference type="AlphaFoldDB" id="A0A4S3KIF5"/>
<gene>
    <name evidence="10" type="ORF">B1806_13030</name>
</gene>
<feature type="transmembrane region" description="Helical" evidence="7">
    <location>
        <begin position="364"/>
        <end position="385"/>
    </location>
</feature>
<dbReference type="OrthoDB" id="6008773at2"/>
<protein>
    <recommendedName>
        <fullName evidence="12">Permease</fullName>
    </recommendedName>
</protein>
<feature type="transmembrane region" description="Helical" evidence="7">
    <location>
        <begin position="768"/>
        <end position="789"/>
    </location>
</feature>
<feature type="transmembrane region" description="Helical" evidence="7">
    <location>
        <begin position="679"/>
        <end position="702"/>
    </location>
</feature>
<evidence type="ECO:0000256" key="5">
    <source>
        <dbReference type="ARBA" id="ARBA00023136"/>
    </source>
</evidence>
<keyword evidence="5 7" id="KW-0472">Membrane</keyword>
<dbReference type="PANTHER" id="PTHR30572">
    <property type="entry name" value="MEMBRANE COMPONENT OF TRANSPORTER-RELATED"/>
    <property type="match status" value="1"/>
</dbReference>
<feature type="transmembrane region" description="Helical" evidence="7">
    <location>
        <begin position="414"/>
        <end position="434"/>
    </location>
</feature>
<feature type="domain" description="ABC3 transporter permease C-terminal" evidence="8">
    <location>
        <begin position="274"/>
        <end position="391"/>
    </location>
</feature>
<dbReference type="InterPro" id="IPR003838">
    <property type="entry name" value="ABC3_permease_C"/>
</dbReference>
<dbReference type="Pfam" id="PF12704">
    <property type="entry name" value="MacB_PCD"/>
    <property type="match status" value="2"/>
</dbReference>
<keyword evidence="2" id="KW-1003">Cell membrane</keyword>
<feature type="domain" description="ABC3 transporter permease C-terminal" evidence="8">
    <location>
        <begin position="682"/>
        <end position="799"/>
    </location>
</feature>
<dbReference type="PANTHER" id="PTHR30572:SF4">
    <property type="entry name" value="ABC TRANSPORTER PERMEASE YTRF"/>
    <property type="match status" value="1"/>
</dbReference>
<dbReference type="InterPro" id="IPR050250">
    <property type="entry name" value="Macrolide_Exporter_MacB"/>
</dbReference>
<dbReference type="Pfam" id="PF02687">
    <property type="entry name" value="FtsX"/>
    <property type="match status" value="2"/>
</dbReference>
<evidence type="ECO:0000259" key="8">
    <source>
        <dbReference type="Pfam" id="PF02687"/>
    </source>
</evidence>
<evidence type="ECO:0000256" key="4">
    <source>
        <dbReference type="ARBA" id="ARBA00022989"/>
    </source>
</evidence>
<feature type="transmembrane region" description="Helical" evidence="7">
    <location>
        <begin position="321"/>
        <end position="344"/>
    </location>
</feature>
<feature type="domain" description="MacB-like periplasmic core" evidence="9">
    <location>
        <begin position="26"/>
        <end position="228"/>
    </location>
</feature>
<reference evidence="10 11" key="1">
    <citation type="submission" date="2017-02" db="EMBL/GenBank/DDBJ databases">
        <title>Whole genome sequencing of Metallibacterium scheffleri DSM 24874 (T).</title>
        <authorList>
            <person name="Kumar S."/>
            <person name="Patil P."/>
            <person name="Patil P.B."/>
        </authorList>
    </citation>
    <scope>NUCLEOTIDE SEQUENCE [LARGE SCALE GENOMIC DNA]</scope>
    <source>
        <strain evidence="10 11">DSM 24874</strain>
    </source>
</reference>
<dbReference type="GO" id="GO:0005886">
    <property type="term" value="C:plasma membrane"/>
    <property type="evidence" value="ECO:0007669"/>
    <property type="project" value="UniProtKB-SubCell"/>
</dbReference>
<evidence type="ECO:0000256" key="6">
    <source>
        <dbReference type="ARBA" id="ARBA00038076"/>
    </source>
</evidence>
<evidence type="ECO:0000313" key="11">
    <source>
        <dbReference type="Proteomes" id="UP000307749"/>
    </source>
</evidence>
<evidence type="ECO:0000256" key="1">
    <source>
        <dbReference type="ARBA" id="ARBA00004651"/>
    </source>
</evidence>